<name>A0A4Z2JFN2_9TELE</name>
<evidence type="ECO:0000313" key="3">
    <source>
        <dbReference type="Proteomes" id="UP000314294"/>
    </source>
</evidence>
<dbReference type="AlphaFoldDB" id="A0A4Z2JFN2"/>
<feature type="compositionally biased region" description="Acidic residues" evidence="1">
    <location>
        <begin position="31"/>
        <end position="43"/>
    </location>
</feature>
<dbReference type="Proteomes" id="UP000314294">
    <property type="component" value="Unassembled WGS sequence"/>
</dbReference>
<proteinExistence type="predicted"/>
<gene>
    <name evidence="2" type="ORF">EYF80_000353</name>
</gene>
<keyword evidence="3" id="KW-1185">Reference proteome</keyword>
<protein>
    <submittedName>
        <fullName evidence="2">Uncharacterized protein</fullName>
    </submittedName>
</protein>
<dbReference type="EMBL" id="SRLO01000002">
    <property type="protein sequence ID" value="TNN89065.1"/>
    <property type="molecule type" value="Genomic_DNA"/>
</dbReference>
<comment type="caution">
    <text evidence="2">The sequence shown here is derived from an EMBL/GenBank/DDBJ whole genome shotgun (WGS) entry which is preliminary data.</text>
</comment>
<reference evidence="2 3" key="1">
    <citation type="submission" date="2019-03" db="EMBL/GenBank/DDBJ databases">
        <title>First draft genome of Liparis tanakae, snailfish: a comprehensive survey of snailfish specific genes.</title>
        <authorList>
            <person name="Kim W."/>
            <person name="Song I."/>
            <person name="Jeong J.-H."/>
            <person name="Kim D."/>
            <person name="Kim S."/>
            <person name="Ryu S."/>
            <person name="Song J.Y."/>
            <person name="Lee S.K."/>
        </authorList>
    </citation>
    <scope>NUCLEOTIDE SEQUENCE [LARGE SCALE GENOMIC DNA]</scope>
    <source>
        <tissue evidence="2">Muscle</tissue>
    </source>
</reference>
<accession>A0A4Z2JFN2</accession>
<evidence type="ECO:0000313" key="2">
    <source>
        <dbReference type="EMBL" id="TNN89065.1"/>
    </source>
</evidence>
<feature type="region of interest" description="Disordered" evidence="1">
    <location>
        <begin position="29"/>
        <end position="61"/>
    </location>
</feature>
<evidence type="ECO:0000256" key="1">
    <source>
        <dbReference type="SAM" id="MobiDB-lite"/>
    </source>
</evidence>
<sequence>MSVYLKADRWQPLFWPKRKGDVEIKMVLLEDKEEEEEEEEEEESPRGPGTRPLQPASSSLH</sequence>
<organism evidence="2 3">
    <name type="scientific">Liparis tanakae</name>
    <name type="common">Tanaka's snailfish</name>
    <dbReference type="NCBI Taxonomy" id="230148"/>
    <lineage>
        <taxon>Eukaryota</taxon>
        <taxon>Metazoa</taxon>
        <taxon>Chordata</taxon>
        <taxon>Craniata</taxon>
        <taxon>Vertebrata</taxon>
        <taxon>Euteleostomi</taxon>
        <taxon>Actinopterygii</taxon>
        <taxon>Neopterygii</taxon>
        <taxon>Teleostei</taxon>
        <taxon>Neoteleostei</taxon>
        <taxon>Acanthomorphata</taxon>
        <taxon>Eupercaria</taxon>
        <taxon>Perciformes</taxon>
        <taxon>Cottioidei</taxon>
        <taxon>Cottales</taxon>
        <taxon>Liparidae</taxon>
        <taxon>Liparis</taxon>
    </lineage>
</organism>